<dbReference type="GO" id="GO:0030246">
    <property type="term" value="F:carbohydrate binding"/>
    <property type="evidence" value="ECO:0007669"/>
    <property type="project" value="InterPro"/>
</dbReference>
<dbReference type="AlphaFoldDB" id="A0A368JJK6"/>
<dbReference type="InterPro" id="IPR045670">
    <property type="entry name" value="DUF5916"/>
</dbReference>
<feature type="signal peptide" evidence="1">
    <location>
        <begin position="1"/>
        <end position="31"/>
    </location>
</feature>
<dbReference type="GO" id="GO:0016052">
    <property type="term" value="P:carbohydrate catabolic process"/>
    <property type="evidence" value="ECO:0007669"/>
    <property type="project" value="InterPro"/>
</dbReference>
<organism evidence="4 5">
    <name type="scientific">Larkinella punicea</name>
    <dbReference type="NCBI Taxonomy" id="2315727"/>
    <lineage>
        <taxon>Bacteria</taxon>
        <taxon>Pseudomonadati</taxon>
        <taxon>Bacteroidota</taxon>
        <taxon>Cytophagia</taxon>
        <taxon>Cytophagales</taxon>
        <taxon>Spirosomataceae</taxon>
        <taxon>Larkinella</taxon>
    </lineage>
</organism>
<proteinExistence type="predicted"/>
<dbReference type="EMBL" id="QOWE01000019">
    <property type="protein sequence ID" value="RCR67475.1"/>
    <property type="molecule type" value="Genomic_DNA"/>
</dbReference>
<comment type="caution">
    <text evidence="4">The sequence shown here is derived from an EMBL/GenBank/DDBJ whole genome shotgun (WGS) entry which is preliminary data.</text>
</comment>
<gene>
    <name evidence="4" type="ORF">DUE52_21990</name>
</gene>
<reference evidence="4 5" key="1">
    <citation type="submission" date="2018-07" db="EMBL/GenBank/DDBJ databases">
        <title>Genome analysis of Larkinella rosea.</title>
        <authorList>
            <person name="Zhou Z."/>
            <person name="Wang G."/>
        </authorList>
    </citation>
    <scope>NUCLEOTIDE SEQUENCE [LARGE SCALE GENOMIC DNA]</scope>
    <source>
        <strain evidence="5">zzj9</strain>
    </source>
</reference>
<dbReference type="Gene3D" id="2.60.40.1190">
    <property type="match status" value="1"/>
</dbReference>
<dbReference type="Proteomes" id="UP000253383">
    <property type="component" value="Unassembled WGS sequence"/>
</dbReference>
<protein>
    <submittedName>
        <fullName evidence="4">Hydrolase</fullName>
    </submittedName>
</protein>
<name>A0A368JJK6_9BACT</name>
<evidence type="ECO:0000259" key="3">
    <source>
        <dbReference type="Pfam" id="PF19313"/>
    </source>
</evidence>
<dbReference type="GO" id="GO:0004553">
    <property type="term" value="F:hydrolase activity, hydrolyzing O-glycosyl compounds"/>
    <property type="evidence" value="ECO:0007669"/>
    <property type="project" value="InterPro"/>
</dbReference>
<keyword evidence="5" id="KW-1185">Reference proteome</keyword>
<evidence type="ECO:0000256" key="1">
    <source>
        <dbReference type="SAM" id="SignalP"/>
    </source>
</evidence>
<dbReference type="CDD" id="cd09618">
    <property type="entry name" value="CBM9_like_2"/>
    <property type="match status" value="1"/>
</dbReference>
<accession>A0A368JJK6</accession>
<keyword evidence="4" id="KW-0378">Hydrolase</keyword>
<evidence type="ECO:0000259" key="2">
    <source>
        <dbReference type="Pfam" id="PF06452"/>
    </source>
</evidence>
<dbReference type="Pfam" id="PF06452">
    <property type="entry name" value="CBM9_1"/>
    <property type="match status" value="1"/>
</dbReference>
<evidence type="ECO:0000313" key="5">
    <source>
        <dbReference type="Proteomes" id="UP000253383"/>
    </source>
</evidence>
<feature type="domain" description="Carbohydrate-binding" evidence="2">
    <location>
        <begin position="54"/>
        <end position="204"/>
    </location>
</feature>
<dbReference type="Pfam" id="PF19313">
    <property type="entry name" value="DUF5916"/>
    <property type="match status" value="1"/>
</dbReference>
<sequence length="762" mass="87485">MFVKETRNACRTNLKNVFLFLFLLLSRCLVAQPLSVNETDYALTIRRATEPVKLDGQLDEADWQLADSVGNFRQFFPYDTANAESRTVVRVLFDGNFLYVGAVCYQPRRYVVTSLKRDFLRGQSDLFEVNLDPFRDKLNGVNFAVSPYGVQREGLITNGQEFTTDWDNKWYVRVTNDDDRYTVEMAIPFKTLRYKLQDGQNVWLINFIRSDITRNEISAWAPIPRNFNGQALAFSGRLVWAEPPPRPGSNVSLIPYTLVETGHDFQSDIPTRQGVNVGFDAKVAVTPSLNLDLTVNPDFAQVEVDQQVTNLSRFELFFPERRQFFLENSDLFGSFGTSVTNPFFSRRIGLARNPRTGFNEQVPILAGVRLSGRLDRNWRIGVLNTQTGRRSLSDTLTLLPVNYGMLAVQRRISTRSFVSAMLVNKDPVGTVPAGADQSYNRVAGLEYSLASANNQWRGKAFYHRSFSPDRLAQPYAMGALLFVDKPAVNGRIGVYDIGDNFRADVGYAPRTSLMKFHGETFRVIFPKGRLSRHINRFYLGPNWDFIYGKRQNRLIDWDAGLFGGITLQNQSQLTFAFLRWDYTYLFSPFDPSNTGGATLPANTSYLYFSHRLSFVSNVRKPFFFSFNGRYGQYFNGRITQLHTILSYRQQPYGIFSLDFTYNGIRLPAPYSQSDLLLIGPKVDLSFTRSVFLTAYAQYNNQINNVNTNIRFQWRYKPVSDLFVVYTDNYFAYEALDSKNRLMQAWQPKNRALVVKLTYWLNL</sequence>
<dbReference type="SUPFAM" id="SSF49344">
    <property type="entry name" value="CBD9-like"/>
    <property type="match status" value="1"/>
</dbReference>
<feature type="chain" id="PRO_5017068241" evidence="1">
    <location>
        <begin position="32"/>
        <end position="762"/>
    </location>
</feature>
<evidence type="ECO:0000313" key="4">
    <source>
        <dbReference type="EMBL" id="RCR67475.1"/>
    </source>
</evidence>
<dbReference type="InterPro" id="IPR010502">
    <property type="entry name" value="Carb-bd_dom_fam9"/>
</dbReference>
<feature type="domain" description="DUF5916" evidence="3">
    <location>
        <begin position="251"/>
        <end position="645"/>
    </location>
</feature>
<dbReference type="OrthoDB" id="9786766at2"/>
<keyword evidence="1" id="KW-0732">Signal</keyword>